<dbReference type="AlphaFoldDB" id="A0A7X0VPL5"/>
<dbReference type="RefSeq" id="WP_185163252.1">
    <property type="nucleotide sequence ID" value="NZ_JACKWY010000001.1"/>
</dbReference>
<keyword evidence="1" id="KW-1133">Transmembrane helix</keyword>
<dbReference type="EMBL" id="JACKWY010000001">
    <property type="protein sequence ID" value="MBB6713432.1"/>
    <property type="molecule type" value="Genomic_DNA"/>
</dbReference>
<sequence>MALQILGIFYIIVGLFAIIFKTYPSKNISLNKLKDKYGEVDDKRLALFDGVGYLILGIIIVIIYELEILKYKLVSFGIIFIFIITAISYNSMRKKFLGFK</sequence>
<dbReference type="Proteomes" id="UP000585258">
    <property type="component" value="Unassembled WGS sequence"/>
</dbReference>
<accession>A0A7X0VPL5</accession>
<feature type="transmembrane region" description="Helical" evidence="1">
    <location>
        <begin position="6"/>
        <end position="24"/>
    </location>
</feature>
<reference evidence="2 3" key="1">
    <citation type="submission" date="2020-08" db="EMBL/GenBank/DDBJ databases">
        <title>Clostridia isolated from Swiss meat.</title>
        <authorList>
            <person name="Wambui J."/>
            <person name="Stevens M.J.A."/>
            <person name="Stephan R."/>
        </authorList>
    </citation>
    <scope>NUCLEOTIDE SEQUENCE [LARGE SCALE GENOMIC DNA]</scope>
    <source>
        <strain evidence="2 3">CM001</strain>
    </source>
</reference>
<feature type="transmembrane region" description="Helical" evidence="1">
    <location>
        <begin position="70"/>
        <end position="90"/>
    </location>
</feature>
<comment type="caution">
    <text evidence="2">The sequence shown here is derived from an EMBL/GenBank/DDBJ whole genome shotgun (WGS) entry which is preliminary data.</text>
</comment>
<protein>
    <recommendedName>
        <fullName evidence="4">DUF3784 domain-containing protein</fullName>
    </recommendedName>
</protein>
<evidence type="ECO:0008006" key="4">
    <source>
        <dbReference type="Google" id="ProtNLM"/>
    </source>
</evidence>
<proteinExistence type="predicted"/>
<keyword evidence="1" id="KW-0812">Transmembrane</keyword>
<evidence type="ECO:0000313" key="2">
    <source>
        <dbReference type="EMBL" id="MBB6713432.1"/>
    </source>
</evidence>
<name>A0A7X0VPL5_9CLOT</name>
<organism evidence="2 3">
    <name type="scientific">Clostridium gasigenes</name>
    <dbReference type="NCBI Taxonomy" id="94869"/>
    <lineage>
        <taxon>Bacteria</taxon>
        <taxon>Bacillati</taxon>
        <taxon>Bacillota</taxon>
        <taxon>Clostridia</taxon>
        <taxon>Eubacteriales</taxon>
        <taxon>Clostridiaceae</taxon>
        <taxon>Clostridium</taxon>
    </lineage>
</organism>
<gene>
    <name evidence="2" type="ORF">H7E68_01625</name>
</gene>
<evidence type="ECO:0000256" key="1">
    <source>
        <dbReference type="SAM" id="Phobius"/>
    </source>
</evidence>
<feature type="transmembrane region" description="Helical" evidence="1">
    <location>
        <begin position="45"/>
        <end position="64"/>
    </location>
</feature>
<evidence type="ECO:0000313" key="3">
    <source>
        <dbReference type="Proteomes" id="UP000585258"/>
    </source>
</evidence>
<keyword evidence="1" id="KW-0472">Membrane</keyword>